<dbReference type="InterPro" id="IPR029028">
    <property type="entry name" value="Alpha/beta_knot_MTases"/>
</dbReference>
<dbReference type="Proteomes" id="UP000565715">
    <property type="component" value="Unassembled WGS sequence"/>
</dbReference>
<dbReference type="GO" id="GO:0005737">
    <property type="term" value="C:cytoplasm"/>
    <property type="evidence" value="ECO:0007669"/>
    <property type="project" value="UniProtKB-ARBA"/>
</dbReference>
<dbReference type="PANTHER" id="PTHR43191:SF2">
    <property type="entry name" value="RRNA METHYLTRANSFERASE 3, MITOCHONDRIAL"/>
    <property type="match status" value="1"/>
</dbReference>
<comment type="similarity">
    <text evidence="1">Belongs to the class IV-like SAM-binding methyltransferase superfamily. RNA methyltransferase TrmH family.</text>
</comment>
<dbReference type="InterPro" id="IPR051259">
    <property type="entry name" value="rRNA_Methyltransferase"/>
</dbReference>
<dbReference type="InterPro" id="IPR013123">
    <property type="entry name" value="SpoU_subst-bd"/>
</dbReference>
<dbReference type="InterPro" id="IPR053888">
    <property type="entry name" value="MRM3-like_sub_bind"/>
</dbReference>
<dbReference type="Pfam" id="PF00588">
    <property type="entry name" value="SpoU_methylase"/>
    <property type="match status" value="1"/>
</dbReference>
<comment type="caution">
    <text evidence="5">The sequence shown here is derived from an EMBL/GenBank/DDBJ whole genome shotgun (WGS) entry which is preliminary data.</text>
</comment>
<evidence type="ECO:0000313" key="5">
    <source>
        <dbReference type="EMBL" id="NKY36473.1"/>
    </source>
</evidence>
<keyword evidence="2 5" id="KW-0489">Methyltransferase</keyword>
<accession>A0A846XPM5</accession>
<dbReference type="AlphaFoldDB" id="A0A846XPM5"/>
<dbReference type="GO" id="GO:0006396">
    <property type="term" value="P:RNA processing"/>
    <property type="evidence" value="ECO:0007669"/>
    <property type="project" value="InterPro"/>
</dbReference>
<name>A0A846XPM5_9NOCA</name>
<feature type="domain" description="RNA 2-O ribose methyltransferase substrate binding" evidence="4">
    <location>
        <begin position="64"/>
        <end position="137"/>
    </location>
</feature>
<dbReference type="Pfam" id="PF22435">
    <property type="entry name" value="MRM3-like_sub_bind"/>
    <property type="match status" value="1"/>
</dbReference>
<dbReference type="GO" id="GO:0008173">
    <property type="term" value="F:RNA methyltransferase activity"/>
    <property type="evidence" value="ECO:0007669"/>
    <property type="project" value="InterPro"/>
</dbReference>
<gene>
    <name evidence="5" type="ORF">HGA13_25885</name>
</gene>
<evidence type="ECO:0000256" key="2">
    <source>
        <dbReference type="ARBA" id="ARBA00022603"/>
    </source>
</evidence>
<evidence type="ECO:0000313" key="6">
    <source>
        <dbReference type="Proteomes" id="UP000565715"/>
    </source>
</evidence>
<dbReference type="GO" id="GO:0032259">
    <property type="term" value="P:methylation"/>
    <property type="evidence" value="ECO:0007669"/>
    <property type="project" value="UniProtKB-KW"/>
</dbReference>
<dbReference type="InterPro" id="IPR029064">
    <property type="entry name" value="Ribosomal_eL30-like_sf"/>
</dbReference>
<dbReference type="SUPFAM" id="SSF55315">
    <property type="entry name" value="L30e-like"/>
    <property type="match status" value="1"/>
</dbReference>
<dbReference type="EMBL" id="JAAXOO010000007">
    <property type="protein sequence ID" value="NKY36473.1"/>
    <property type="molecule type" value="Genomic_DNA"/>
</dbReference>
<evidence type="ECO:0000259" key="4">
    <source>
        <dbReference type="SMART" id="SM00967"/>
    </source>
</evidence>
<evidence type="ECO:0000256" key="3">
    <source>
        <dbReference type="ARBA" id="ARBA00022679"/>
    </source>
</evidence>
<dbReference type="Gene3D" id="3.30.1330.30">
    <property type="match status" value="1"/>
</dbReference>
<dbReference type="InterPro" id="IPR029026">
    <property type="entry name" value="tRNA_m1G_MTases_N"/>
</dbReference>
<dbReference type="Gene3D" id="3.40.1280.10">
    <property type="match status" value="1"/>
</dbReference>
<evidence type="ECO:0000256" key="1">
    <source>
        <dbReference type="ARBA" id="ARBA00007228"/>
    </source>
</evidence>
<dbReference type="SMART" id="SM00967">
    <property type="entry name" value="SpoU_sub_bind"/>
    <property type="match status" value="1"/>
</dbReference>
<dbReference type="PANTHER" id="PTHR43191">
    <property type="entry name" value="RRNA METHYLTRANSFERASE 3"/>
    <property type="match status" value="1"/>
</dbReference>
<dbReference type="InterPro" id="IPR001537">
    <property type="entry name" value="SpoU_MeTrfase"/>
</dbReference>
<keyword evidence="3 5" id="KW-0808">Transferase</keyword>
<reference evidence="5 6" key="1">
    <citation type="submission" date="2020-04" db="EMBL/GenBank/DDBJ databases">
        <title>MicrobeNet Type strains.</title>
        <authorList>
            <person name="Nicholson A.C."/>
        </authorList>
    </citation>
    <scope>NUCLEOTIDE SEQUENCE [LARGE SCALE GENOMIC DNA]</scope>
    <source>
        <strain evidence="5 6">DSM 45078</strain>
    </source>
</reference>
<dbReference type="GO" id="GO:0003723">
    <property type="term" value="F:RNA binding"/>
    <property type="evidence" value="ECO:0007669"/>
    <property type="project" value="InterPro"/>
</dbReference>
<keyword evidence="6" id="KW-1185">Reference proteome</keyword>
<proteinExistence type="inferred from homology"/>
<organism evidence="5 6">
    <name type="scientific">Nocardia speluncae</name>
    <dbReference type="NCBI Taxonomy" id="419477"/>
    <lineage>
        <taxon>Bacteria</taxon>
        <taxon>Bacillati</taxon>
        <taxon>Actinomycetota</taxon>
        <taxon>Actinomycetes</taxon>
        <taxon>Mycobacteriales</taxon>
        <taxon>Nocardiaceae</taxon>
        <taxon>Nocardia</taxon>
    </lineage>
</organism>
<sequence length="308" mass="32293">MLHARWRRPSATSWRTRQWGAVRGGFYDLLVGDRQEPIDLRNSRVVAAVKLHRGAARKRAGRFLAEGANSVGAALDTGRVRELFYSADGATREHALIAGAAAAGARTTLVTDRAAAALGETVTPPGLVAVCDLVDVPLDRILPAEPGADTPRILAVPVAMADPGNAGTLIRVADAVGADAVVLAGDSVDPHNGKCVRSCAGSLFHVPIARDRETYSVLDRIEAAGIATVATAADGELDLEAAGELFTGPVAWLFGNEAHGLDPEVARRARHRVRIPIHGRAESLNIAAAAAICLYANSRVRHAPGSQT</sequence>
<dbReference type="SUPFAM" id="SSF75217">
    <property type="entry name" value="alpha/beta knot"/>
    <property type="match status" value="1"/>
</dbReference>
<protein>
    <submittedName>
        <fullName evidence="5">RNA methyltransferase</fullName>
    </submittedName>
</protein>
<dbReference type="CDD" id="cd18095">
    <property type="entry name" value="SpoU-like_rRNA-MTase"/>
    <property type="match status" value="1"/>
</dbReference>